<dbReference type="AlphaFoldDB" id="A0A6L3ST28"/>
<dbReference type="EMBL" id="VZZK01000032">
    <property type="protein sequence ID" value="KAB1075922.1"/>
    <property type="molecule type" value="Genomic_DNA"/>
</dbReference>
<keyword evidence="2" id="KW-1185">Reference proteome</keyword>
<dbReference type="Gene3D" id="1.10.238.160">
    <property type="match status" value="1"/>
</dbReference>
<dbReference type="Pfam" id="PF05930">
    <property type="entry name" value="Phage_AlpA"/>
    <property type="match status" value="1"/>
</dbReference>
<dbReference type="OrthoDB" id="7220345at2"/>
<protein>
    <submittedName>
        <fullName evidence="1">AlpA family phage regulatory protein</fullName>
    </submittedName>
</protein>
<dbReference type="PANTHER" id="PTHR36154">
    <property type="entry name" value="DNA-BINDING TRANSCRIPTIONAL ACTIVATOR ALPA"/>
    <property type="match status" value="1"/>
</dbReference>
<sequence>MSQQPSPIRLLRRPAVETIVGLKRSALYKMVADGRFPKPISLSDGKNPPVAWLEHEVMAFVEQRIARRDLAGPQ</sequence>
<evidence type="ECO:0000313" key="2">
    <source>
        <dbReference type="Proteomes" id="UP000474159"/>
    </source>
</evidence>
<dbReference type="InterPro" id="IPR010260">
    <property type="entry name" value="AlpA"/>
</dbReference>
<name>A0A6L3ST28_9HYPH</name>
<gene>
    <name evidence="1" type="ORF">F6X53_24130</name>
</gene>
<proteinExistence type="predicted"/>
<organism evidence="1 2">
    <name type="scientific">Methylobacterium soli</name>
    <dbReference type="NCBI Taxonomy" id="553447"/>
    <lineage>
        <taxon>Bacteria</taxon>
        <taxon>Pseudomonadati</taxon>
        <taxon>Pseudomonadota</taxon>
        <taxon>Alphaproteobacteria</taxon>
        <taxon>Hyphomicrobiales</taxon>
        <taxon>Methylobacteriaceae</taxon>
        <taxon>Methylobacterium</taxon>
    </lineage>
</organism>
<dbReference type="Proteomes" id="UP000474159">
    <property type="component" value="Unassembled WGS sequence"/>
</dbReference>
<accession>A0A6L3ST28</accession>
<reference evidence="1 2" key="1">
    <citation type="submission" date="2019-09" db="EMBL/GenBank/DDBJ databases">
        <title>YIM 48816 draft genome.</title>
        <authorList>
            <person name="Jiang L."/>
        </authorList>
    </citation>
    <scope>NUCLEOTIDE SEQUENCE [LARGE SCALE GENOMIC DNA]</scope>
    <source>
        <strain evidence="1 2">YIM 48816</strain>
    </source>
</reference>
<dbReference type="InterPro" id="IPR052931">
    <property type="entry name" value="Prophage_regulatory_activator"/>
</dbReference>
<dbReference type="PANTHER" id="PTHR36154:SF1">
    <property type="entry name" value="DNA-BINDING TRANSCRIPTIONAL ACTIVATOR ALPA"/>
    <property type="match status" value="1"/>
</dbReference>
<comment type="caution">
    <text evidence="1">The sequence shown here is derived from an EMBL/GenBank/DDBJ whole genome shotgun (WGS) entry which is preliminary data.</text>
</comment>
<dbReference type="RefSeq" id="WP_151003095.1">
    <property type="nucleotide sequence ID" value="NZ_BPQY01000086.1"/>
</dbReference>
<evidence type="ECO:0000313" key="1">
    <source>
        <dbReference type="EMBL" id="KAB1075922.1"/>
    </source>
</evidence>